<name>A0AA90Z622_9EURY</name>
<protein>
    <submittedName>
        <fullName evidence="1">Uncharacterized protein</fullName>
    </submittedName>
</protein>
<accession>A0AA90Z622</accession>
<dbReference type="AlphaFoldDB" id="A0AA90Z622"/>
<dbReference type="Proteomes" id="UP001185015">
    <property type="component" value="Unassembled WGS sequence"/>
</dbReference>
<dbReference type="RefSeq" id="WP_270096482.1">
    <property type="nucleotide sequence ID" value="NZ_JAQFFK010000003.1"/>
</dbReference>
<proteinExistence type="predicted"/>
<dbReference type="EMBL" id="JAVDQI010000001">
    <property type="protein sequence ID" value="MDR6221689.1"/>
    <property type="molecule type" value="Genomic_DNA"/>
</dbReference>
<gene>
    <name evidence="1" type="ORF">J2750_000121</name>
</gene>
<evidence type="ECO:0000313" key="2">
    <source>
        <dbReference type="Proteomes" id="UP001185015"/>
    </source>
</evidence>
<sequence>MDVKKAQEFLNKKDIMQKILALPQKQAEKWGVDRKTFQRIKKKILEDGDIKLNTPAVKRIVSI</sequence>
<keyword evidence="2" id="KW-1185">Reference proteome</keyword>
<comment type="caution">
    <text evidence="1">The sequence shown here is derived from an EMBL/GenBank/DDBJ whole genome shotgun (WGS) entry which is preliminary data.</text>
</comment>
<reference evidence="1 2" key="1">
    <citation type="submission" date="2023-07" db="EMBL/GenBank/DDBJ databases">
        <title>Genomic Encyclopedia of Type Strains, Phase IV (KMG-IV): sequencing the most valuable type-strain genomes for metagenomic binning, comparative biology and taxonomic classification.</title>
        <authorList>
            <person name="Goeker M."/>
        </authorList>
    </citation>
    <scope>NUCLEOTIDE SEQUENCE [LARGE SCALE GENOMIC DNA]</scope>
    <source>
        <strain evidence="1 2">DSM 17273</strain>
    </source>
</reference>
<evidence type="ECO:0000313" key="1">
    <source>
        <dbReference type="EMBL" id="MDR6221689.1"/>
    </source>
</evidence>
<organism evidence="1 2">
    <name type="scientific">Methanococcoides alaskense</name>
    <dbReference type="NCBI Taxonomy" id="325778"/>
    <lineage>
        <taxon>Archaea</taxon>
        <taxon>Methanobacteriati</taxon>
        <taxon>Methanobacteriota</taxon>
        <taxon>Stenosarchaea group</taxon>
        <taxon>Methanomicrobia</taxon>
        <taxon>Methanosarcinales</taxon>
        <taxon>Methanosarcinaceae</taxon>
        <taxon>Methanococcoides</taxon>
    </lineage>
</organism>